<name>A0A0S2MWY2_9CAUD</name>
<dbReference type="EC" id="2.1.1.37" evidence="1"/>
<evidence type="ECO:0000313" key="6">
    <source>
        <dbReference type="EMBL" id="ALO80431.1"/>
    </source>
</evidence>
<dbReference type="Pfam" id="PF00145">
    <property type="entry name" value="DNA_methylase"/>
    <property type="match status" value="1"/>
</dbReference>
<evidence type="ECO:0000256" key="5">
    <source>
        <dbReference type="PROSITE-ProRule" id="PRU01016"/>
    </source>
</evidence>
<evidence type="ECO:0000256" key="4">
    <source>
        <dbReference type="ARBA" id="ARBA00022691"/>
    </source>
</evidence>
<dbReference type="InterPro" id="IPR050390">
    <property type="entry name" value="C5-Methyltransferase"/>
</dbReference>
<protein>
    <recommendedName>
        <fullName evidence="1">DNA (cytosine-5-)-methyltransferase</fullName>
        <ecNumber evidence="1">2.1.1.37</ecNumber>
    </recommendedName>
</protein>
<evidence type="ECO:0000256" key="3">
    <source>
        <dbReference type="ARBA" id="ARBA00022679"/>
    </source>
</evidence>
<evidence type="ECO:0000256" key="2">
    <source>
        <dbReference type="ARBA" id="ARBA00022603"/>
    </source>
</evidence>
<dbReference type="PRINTS" id="PR00105">
    <property type="entry name" value="C5METTRFRASE"/>
</dbReference>
<reference evidence="6 7" key="1">
    <citation type="submission" date="2015-10" db="EMBL/GenBank/DDBJ databases">
        <title>Large-scale maps of variable infection efficiencies in aquatic Bacteriodetes phage-host model systems.</title>
        <authorList>
            <person name="Holmfeldt K."/>
            <person name="Solonenko N."/>
            <person name="Howard-Varona C."/>
            <person name="Moreno M."/>
            <person name="Malmstrom R.R."/>
            <person name="Blow M.J."/>
            <person name="Sullivan M.B."/>
        </authorList>
    </citation>
    <scope>NUCLEOTIDE SEQUENCE [LARGE SCALE GENOMIC DNA]</scope>
</reference>
<dbReference type="GO" id="GO:0032259">
    <property type="term" value="P:methylation"/>
    <property type="evidence" value="ECO:0007669"/>
    <property type="project" value="UniProtKB-KW"/>
</dbReference>
<sequence>MNVYWIDLFCGAGGTSTGIHLTNKNTKVIACVNHDAQAIKTHKINHPDCKHFPEDIRDWKVIAKLKEMVIALREKEPNCIINIWASLECTHFSKAKGGLARDADSRTLAQHLFFYVEELNPTYLYIENVEEFLTWGPLNEKGRPVVALKGVEYKAWKKVIESMGYNYEHRIINSADLGAHTSRKRYFGVFAQKGFPISFPTQTHIKRGVNNPLSLKPWKAVKELLELEAEGVSIFGLNGKNKPWATKTMVRVYKGMKKFHEEEQQFLTSYYGNGTHHSIDDPCNTLTCKERYAKVTINKQWLVDTQFDNRGRTVEEPCQTLIARMDKKPVYLVSSANEATINNSTEKPGVRPIERLMRYFMRKHGISDVKIRMLFLEELLGIQGFPEDYVLEGRKEEKLKFIGNSVVPLVAKELAESNYNSLVKYYENRR</sequence>
<keyword evidence="4 5" id="KW-0949">S-adenosyl-L-methionine</keyword>
<dbReference type="InterPro" id="IPR001525">
    <property type="entry name" value="C5_MeTfrase"/>
</dbReference>
<dbReference type="GO" id="GO:0044027">
    <property type="term" value="P:negative regulation of gene expression via chromosomal CpG island methylation"/>
    <property type="evidence" value="ECO:0007669"/>
    <property type="project" value="TreeGrafter"/>
</dbReference>
<keyword evidence="3 5" id="KW-0808">Transferase</keyword>
<dbReference type="InterPro" id="IPR029063">
    <property type="entry name" value="SAM-dependent_MTases_sf"/>
</dbReference>
<proteinExistence type="inferred from homology"/>
<organism evidence="6 7">
    <name type="scientific">Cellulophaga phage phi17:2_18</name>
    <dbReference type="NCBI Taxonomy" id="1747283"/>
    <lineage>
        <taxon>Viruses</taxon>
        <taxon>Duplodnaviria</taxon>
        <taxon>Heunggongvirae</taxon>
        <taxon>Uroviricota</taxon>
        <taxon>Caudoviricetes</taxon>
        <taxon>Lightbulbvirus</taxon>
        <taxon>Lightbulbvirus Cba172</taxon>
    </lineage>
</organism>
<dbReference type="SUPFAM" id="SSF53335">
    <property type="entry name" value="S-adenosyl-L-methionine-dependent methyltransferases"/>
    <property type="match status" value="1"/>
</dbReference>
<keyword evidence="2 5" id="KW-0489">Methyltransferase</keyword>
<comment type="similarity">
    <text evidence="5">Belongs to the class I-like SAM-binding methyltransferase superfamily. C5-methyltransferase family.</text>
</comment>
<dbReference type="GO" id="GO:0003677">
    <property type="term" value="F:DNA binding"/>
    <property type="evidence" value="ECO:0007669"/>
    <property type="project" value="TreeGrafter"/>
</dbReference>
<dbReference type="GO" id="GO:0003886">
    <property type="term" value="F:DNA (cytosine-5-)-methyltransferase activity"/>
    <property type="evidence" value="ECO:0007669"/>
    <property type="project" value="UniProtKB-EC"/>
</dbReference>
<accession>A0A0S2MWY2</accession>
<gene>
    <name evidence="6" type="ORF">Phi17218_028</name>
</gene>
<evidence type="ECO:0000313" key="7">
    <source>
        <dbReference type="Proteomes" id="UP000226403"/>
    </source>
</evidence>
<dbReference type="Proteomes" id="UP000226403">
    <property type="component" value="Segment"/>
</dbReference>
<dbReference type="Gene3D" id="3.90.120.10">
    <property type="entry name" value="DNA Methylase, subunit A, domain 2"/>
    <property type="match status" value="1"/>
</dbReference>
<dbReference type="EMBL" id="KT962247">
    <property type="protein sequence ID" value="ALO80431.1"/>
    <property type="molecule type" value="Genomic_DNA"/>
</dbReference>
<evidence type="ECO:0000256" key="1">
    <source>
        <dbReference type="ARBA" id="ARBA00011975"/>
    </source>
</evidence>
<dbReference type="PANTHER" id="PTHR10629">
    <property type="entry name" value="CYTOSINE-SPECIFIC METHYLTRANSFERASE"/>
    <property type="match status" value="1"/>
</dbReference>
<dbReference type="Gene3D" id="3.40.50.150">
    <property type="entry name" value="Vaccinia Virus protein VP39"/>
    <property type="match status" value="1"/>
</dbReference>
<feature type="active site" evidence="5">
    <location>
        <position position="89"/>
    </location>
</feature>
<dbReference type="PANTHER" id="PTHR10629:SF52">
    <property type="entry name" value="DNA (CYTOSINE-5)-METHYLTRANSFERASE 1"/>
    <property type="match status" value="1"/>
</dbReference>
<dbReference type="PROSITE" id="PS51679">
    <property type="entry name" value="SAM_MT_C5"/>
    <property type="match status" value="1"/>
</dbReference>